<name>A0A139NXC6_STROR</name>
<organism evidence="1 2">
    <name type="scientific">Streptococcus oralis</name>
    <dbReference type="NCBI Taxonomy" id="1303"/>
    <lineage>
        <taxon>Bacteria</taxon>
        <taxon>Bacillati</taxon>
        <taxon>Bacillota</taxon>
        <taxon>Bacilli</taxon>
        <taxon>Lactobacillales</taxon>
        <taxon>Streptococcaceae</taxon>
        <taxon>Streptococcus</taxon>
    </lineage>
</organism>
<protein>
    <submittedName>
        <fullName evidence="1">Uncharacterized protein</fullName>
    </submittedName>
</protein>
<dbReference type="EMBL" id="LQRI01000187">
    <property type="protein sequence ID" value="KXT80588.1"/>
    <property type="molecule type" value="Genomic_DNA"/>
</dbReference>
<proteinExistence type="predicted"/>
<dbReference type="AlphaFoldDB" id="A0A139NXC6"/>
<dbReference type="PATRIC" id="fig|1303.77.peg.1619"/>
<gene>
    <name evidence="1" type="ORF">SORDD14_01456</name>
</gene>
<reference evidence="1 2" key="1">
    <citation type="submission" date="2016-01" db="EMBL/GenBank/DDBJ databases">
        <title>Highly variable Streptococcus oralis are common among viridans streptococci isolated from primates.</title>
        <authorList>
            <person name="Denapaite D."/>
            <person name="Rieger M."/>
            <person name="Koendgen S."/>
            <person name="Brueckner R."/>
            <person name="Ochigava I."/>
            <person name="Kappeler P."/>
            <person name="Maetz-Rensing K."/>
            <person name="Leendertz F."/>
            <person name="Hakenbeck R."/>
        </authorList>
    </citation>
    <scope>NUCLEOTIDE SEQUENCE [LARGE SCALE GENOMIC DNA]</scope>
    <source>
        <strain evidence="1 2">DD14</strain>
    </source>
</reference>
<comment type="caution">
    <text evidence="1">The sequence shown here is derived from an EMBL/GenBank/DDBJ whole genome shotgun (WGS) entry which is preliminary data.</text>
</comment>
<evidence type="ECO:0000313" key="2">
    <source>
        <dbReference type="Proteomes" id="UP000070497"/>
    </source>
</evidence>
<dbReference type="Proteomes" id="UP000070497">
    <property type="component" value="Unassembled WGS sequence"/>
</dbReference>
<sequence>MLNYKRGWDKKIFILGFLYYKFLKSIDWTKKANKTGL</sequence>
<evidence type="ECO:0000313" key="1">
    <source>
        <dbReference type="EMBL" id="KXT80588.1"/>
    </source>
</evidence>
<accession>A0A139NXC6</accession>